<feature type="chain" id="PRO_5010987910" evidence="2">
    <location>
        <begin position="20"/>
        <end position="253"/>
    </location>
</feature>
<feature type="compositionally biased region" description="Gly residues" evidence="1">
    <location>
        <begin position="163"/>
        <end position="200"/>
    </location>
</feature>
<evidence type="ECO:0000313" key="3">
    <source>
        <dbReference type="EMBL" id="ORY78698.1"/>
    </source>
</evidence>
<evidence type="ECO:0000256" key="1">
    <source>
        <dbReference type="SAM" id="MobiDB-lite"/>
    </source>
</evidence>
<evidence type="ECO:0000313" key="4">
    <source>
        <dbReference type="Proteomes" id="UP000193920"/>
    </source>
</evidence>
<protein>
    <submittedName>
        <fullName evidence="3">Uncharacterized protein</fullName>
    </submittedName>
</protein>
<feature type="region of interest" description="Disordered" evidence="1">
    <location>
        <begin position="156"/>
        <end position="230"/>
    </location>
</feature>
<accession>A0A1Y2F455</accession>
<name>A0A1Y2F455_9FUNG</name>
<dbReference type="EMBL" id="MCOG01000016">
    <property type="protein sequence ID" value="ORY78698.1"/>
    <property type="molecule type" value="Genomic_DNA"/>
</dbReference>
<gene>
    <name evidence="3" type="ORF">LY90DRAFT_664876</name>
</gene>
<feature type="signal peptide" evidence="2">
    <location>
        <begin position="1"/>
        <end position="19"/>
    </location>
</feature>
<proteinExistence type="predicted"/>
<keyword evidence="4" id="KW-1185">Reference proteome</keyword>
<dbReference type="Proteomes" id="UP000193920">
    <property type="component" value="Unassembled WGS sequence"/>
</dbReference>
<keyword evidence="2" id="KW-0732">Signal</keyword>
<organism evidence="3 4">
    <name type="scientific">Neocallimastix californiae</name>
    <dbReference type="NCBI Taxonomy" id="1754190"/>
    <lineage>
        <taxon>Eukaryota</taxon>
        <taxon>Fungi</taxon>
        <taxon>Fungi incertae sedis</taxon>
        <taxon>Chytridiomycota</taxon>
        <taxon>Chytridiomycota incertae sedis</taxon>
        <taxon>Neocallimastigomycetes</taxon>
        <taxon>Neocallimastigales</taxon>
        <taxon>Neocallimastigaceae</taxon>
        <taxon>Neocallimastix</taxon>
    </lineage>
</organism>
<sequence>MKFLTLFAGVVAIANLAYANDAYCPQTKGTCDKDEKPSKEIKGDLVEQIKDEIDCEGTVVVDNACTFTVQDFVFKFNNHTNHNVYWWGSRSFNKGTGAGNRLSSDVVEEVNEKADTSFTVSEDSNCWANLNTDIGTVYLMDDDNKVLCHAIVRSDLSDTSSGGSSGSGSGESGSSGGSTSGGSGTTGGNSGNGTTGGNSGSGTTTAAPTASATTTNKPTQTNKPDTDGASSKFLISSGTLYLVMLALTLYLNH</sequence>
<reference evidence="3 4" key="1">
    <citation type="submission" date="2016-08" db="EMBL/GenBank/DDBJ databases">
        <title>A Parts List for Fungal Cellulosomes Revealed by Comparative Genomics.</title>
        <authorList>
            <consortium name="DOE Joint Genome Institute"/>
            <person name="Haitjema C.H."/>
            <person name="Gilmore S.P."/>
            <person name="Henske J.K."/>
            <person name="Solomon K.V."/>
            <person name="De Groot R."/>
            <person name="Kuo A."/>
            <person name="Mondo S.J."/>
            <person name="Salamov A.A."/>
            <person name="Labutti K."/>
            <person name="Zhao Z."/>
            <person name="Chiniquy J."/>
            <person name="Barry K."/>
            <person name="Brewer H.M."/>
            <person name="Purvine S.O."/>
            <person name="Wright A.T."/>
            <person name="Boxma B."/>
            <person name="Van Alen T."/>
            <person name="Hackstein J.H."/>
            <person name="Baker S.E."/>
            <person name="Grigoriev I.V."/>
            <person name="O'Malley M.A."/>
        </authorList>
    </citation>
    <scope>NUCLEOTIDE SEQUENCE [LARGE SCALE GENOMIC DNA]</scope>
    <source>
        <strain evidence="3 4">G1</strain>
    </source>
</reference>
<dbReference type="AlphaFoldDB" id="A0A1Y2F455"/>
<feature type="compositionally biased region" description="Low complexity" evidence="1">
    <location>
        <begin position="201"/>
        <end position="216"/>
    </location>
</feature>
<comment type="caution">
    <text evidence="3">The sequence shown here is derived from an EMBL/GenBank/DDBJ whole genome shotgun (WGS) entry which is preliminary data.</text>
</comment>
<evidence type="ECO:0000256" key="2">
    <source>
        <dbReference type="SAM" id="SignalP"/>
    </source>
</evidence>